<dbReference type="PROSITE" id="PS01124">
    <property type="entry name" value="HTH_ARAC_FAMILY_2"/>
    <property type="match status" value="1"/>
</dbReference>
<dbReference type="InterPro" id="IPR009057">
    <property type="entry name" value="Homeodomain-like_sf"/>
</dbReference>
<organism evidence="5 6">
    <name type="scientific">Anaerostipes butyraticus</name>
    <dbReference type="NCBI Taxonomy" id="645466"/>
    <lineage>
        <taxon>Bacteria</taxon>
        <taxon>Bacillati</taxon>
        <taxon>Bacillota</taxon>
        <taxon>Clostridia</taxon>
        <taxon>Lachnospirales</taxon>
        <taxon>Lachnospiraceae</taxon>
        <taxon>Anaerostipes</taxon>
    </lineage>
</organism>
<dbReference type="Pfam" id="PF12833">
    <property type="entry name" value="HTH_18"/>
    <property type="match status" value="1"/>
</dbReference>
<dbReference type="PROSITE" id="PS00041">
    <property type="entry name" value="HTH_ARAC_FAMILY_1"/>
    <property type="match status" value="1"/>
</dbReference>
<evidence type="ECO:0000313" key="6">
    <source>
        <dbReference type="Proteomes" id="UP000613208"/>
    </source>
</evidence>
<dbReference type="PANTHER" id="PTHR43280">
    <property type="entry name" value="ARAC-FAMILY TRANSCRIPTIONAL REGULATOR"/>
    <property type="match status" value="1"/>
</dbReference>
<reference evidence="5" key="1">
    <citation type="submission" date="2020-06" db="EMBL/GenBank/DDBJ databases">
        <title>Characterization of fructooligosaccharide metabolism and fructooligosaccharide-degrading enzymes in human commensal butyrate producers.</title>
        <authorList>
            <person name="Tanno H."/>
            <person name="Fujii T."/>
            <person name="Hirano K."/>
            <person name="Maeno S."/>
            <person name="Tonozuka T."/>
            <person name="Sakamoto M."/>
            <person name="Ohkuma M."/>
            <person name="Tochio T."/>
            <person name="Endo A."/>
        </authorList>
    </citation>
    <scope>NUCLEOTIDE SEQUENCE</scope>
    <source>
        <strain evidence="5">JCM 17466</strain>
    </source>
</reference>
<evidence type="ECO:0000259" key="4">
    <source>
        <dbReference type="PROSITE" id="PS01124"/>
    </source>
</evidence>
<dbReference type="Pfam" id="PF02311">
    <property type="entry name" value="AraC_binding"/>
    <property type="match status" value="1"/>
</dbReference>
<dbReference type="Gene3D" id="1.10.10.60">
    <property type="entry name" value="Homeodomain-like"/>
    <property type="match status" value="2"/>
</dbReference>
<dbReference type="AlphaFoldDB" id="A0A916Q7J9"/>
<keyword evidence="6" id="KW-1185">Reference proteome</keyword>
<dbReference type="EMBL" id="BLYI01000006">
    <property type="protein sequence ID" value="GFO84095.1"/>
    <property type="molecule type" value="Genomic_DNA"/>
</dbReference>
<protein>
    <submittedName>
        <fullName evidence="5">HTH-type transcriptional regulator YdeC</fullName>
    </submittedName>
</protein>
<evidence type="ECO:0000256" key="2">
    <source>
        <dbReference type="ARBA" id="ARBA00023125"/>
    </source>
</evidence>
<keyword evidence="2" id="KW-0238">DNA-binding</keyword>
<feature type="domain" description="HTH araC/xylS-type" evidence="4">
    <location>
        <begin position="195"/>
        <end position="293"/>
    </location>
</feature>
<dbReference type="RefSeq" id="WP_201309834.1">
    <property type="nucleotide sequence ID" value="NZ_BLYI01000006.1"/>
</dbReference>
<dbReference type="SMART" id="SM00342">
    <property type="entry name" value="HTH_ARAC"/>
    <property type="match status" value="1"/>
</dbReference>
<keyword evidence="1" id="KW-0805">Transcription regulation</keyword>
<dbReference type="SUPFAM" id="SSF46689">
    <property type="entry name" value="Homeodomain-like"/>
    <property type="match status" value="2"/>
</dbReference>
<evidence type="ECO:0000256" key="1">
    <source>
        <dbReference type="ARBA" id="ARBA00023015"/>
    </source>
</evidence>
<dbReference type="InterPro" id="IPR018062">
    <property type="entry name" value="HTH_AraC-typ_CS"/>
</dbReference>
<dbReference type="SUPFAM" id="SSF51215">
    <property type="entry name" value="Regulatory protein AraC"/>
    <property type="match status" value="1"/>
</dbReference>
<dbReference type="InterPro" id="IPR014710">
    <property type="entry name" value="RmlC-like_jellyroll"/>
</dbReference>
<dbReference type="GO" id="GO:0043565">
    <property type="term" value="F:sequence-specific DNA binding"/>
    <property type="evidence" value="ECO:0007669"/>
    <property type="project" value="InterPro"/>
</dbReference>
<proteinExistence type="predicted"/>
<name>A0A916Q7J9_9FIRM</name>
<dbReference type="Proteomes" id="UP000613208">
    <property type="component" value="Unassembled WGS sequence"/>
</dbReference>
<sequence>MRQIVTDGSLKELNESLDVRFPFKITREDYANYYHHYFRAHWHPEIEIHLLMEGESFFTIQNRDYYLKAGEGLFINQNILHLGRVTEKDLCRSIVIRMEPYFLDRDQKGIVYQKYVKPVIESRKLEQLRLSGDVPWQKQWMKDFLEIADLFDEKADGYELEIQGRVSKLWKEFYLQTKHLQHIPLPENKDTEKMKMALSFIEENYKKKITLAQIAHACGTCQSECCRIFQEILKTSPMEYVNTVRIQNSLNALKNKKKSITEIAYQSGFSSASYYAEVFRKKMGCTPGQYRKK</sequence>
<evidence type="ECO:0000256" key="3">
    <source>
        <dbReference type="ARBA" id="ARBA00023163"/>
    </source>
</evidence>
<comment type="caution">
    <text evidence="5">The sequence shown here is derived from an EMBL/GenBank/DDBJ whole genome shotgun (WGS) entry which is preliminary data.</text>
</comment>
<accession>A0A916Q7J9</accession>
<dbReference type="InterPro" id="IPR037923">
    <property type="entry name" value="HTH-like"/>
</dbReference>
<dbReference type="PRINTS" id="PR00032">
    <property type="entry name" value="HTHARAC"/>
</dbReference>
<dbReference type="GO" id="GO:0003700">
    <property type="term" value="F:DNA-binding transcription factor activity"/>
    <property type="evidence" value="ECO:0007669"/>
    <property type="project" value="InterPro"/>
</dbReference>
<dbReference type="CDD" id="cd02208">
    <property type="entry name" value="cupin_RmlC-like"/>
    <property type="match status" value="1"/>
</dbReference>
<dbReference type="InterPro" id="IPR018060">
    <property type="entry name" value="HTH_AraC"/>
</dbReference>
<dbReference type="PANTHER" id="PTHR43280:SF28">
    <property type="entry name" value="HTH-TYPE TRANSCRIPTIONAL ACTIVATOR RHAS"/>
    <property type="match status" value="1"/>
</dbReference>
<dbReference type="InterPro" id="IPR020449">
    <property type="entry name" value="Tscrpt_reg_AraC-type_HTH"/>
</dbReference>
<dbReference type="InterPro" id="IPR003313">
    <property type="entry name" value="AraC-bd"/>
</dbReference>
<dbReference type="Gene3D" id="2.60.120.10">
    <property type="entry name" value="Jelly Rolls"/>
    <property type="match status" value="1"/>
</dbReference>
<gene>
    <name evidence="5" type="primary">ydeC_2</name>
    <name evidence="5" type="ORF">ANBU17_04420</name>
</gene>
<keyword evidence="3" id="KW-0804">Transcription</keyword>
<evidence type="ECO:0000313" key="5">
    <source>
        <dbReference type="EMBL" id="GFO84095.1"/>
    </source>
</evidence>